<dbReference type="SUPFAM" id="SSF53756">
    <property type="entry name" value="UDP-Glycosyltransferase/glycogen phosphorylase"/>
    <property type="match status" value="1"/>
</dbReference>
<dbReference type="Gene3D" id="3.40.50.2000">
    <property type="entry name" value="Glycogen Phosphorylase B"/>
    <property type="match status" value="2"/>
</dbReference>
<dbReference type="EMBL" id="AVGG01000023">
    <property type="protein sequence ID" value="ESU25839.1"/>
    <property type="molecule type" value="Genomic_DNA"/>
</dbReference>
<dbReference type="PANTHER" id="PTHR12526:SF630">
    <property type="entry name" value="GLYCOSYLTRANSFERASE"/>
    <property type="match status" value="1"/>
</dbReference>
<reference evidence="3 4" key="1">
    <citation type="submission" date="2013-08" db="EMBL/GenBank/DDBJ databases">
        <title>Flavobacterium limnosediminis JC2902 genome sequencing.</title>
        <authorList>
            <person name="Lee K."/>
            <person name="Yi H."/>
            <person name="Park S."/>
            <person name="Chun J."/>
        </authorList>
    </citation>
    <scope>NUCLEOTIDE SEQUENCE [LARGE SCALE GENOMIC DNA]</scope>
    <source>
        <strain evidence="3 4">JC2902</strain>
    </source>
</reference>
<dbReference type="STRING" id="1341181.FLJC2902T_30330"/>
<dbReference type="InterPro" id="IPR001296">
    <property type="entry name" value="Glyco_trans_1"/>
</dbReference>
<organism evidence="3 4">
    <name type="scientific">Flavobacterium limnosediminis JC2902</name>
    <dbReference type="NCBI Taxonomy" id="1341181"/>
    <lineage>
        <taxon>Bacteria</taxon>
        <taxon>Pseudomonadati</taxon>
        <taxon>Bacteroidota</taxon>
        <taxon>Flavobacteriia</taxon>
        <taxon>Flavobacteriales</taxon>
        <taxon>Flavobacteriaceae</taxon>
        <taxon>Flavobacterium</taxon>
    </lineage>
</organism>
<dbReference type="PANTHER" id="PTHR12526">
    <property type="entry name" value="GLYCOSYLTRANSFERASE"/>
    <property type="match status" value="1"/>
</dbReference>
<keyword evidence="4" id="KW-1185">Reference proteome</keyword>
<gene>
    <name evidence="3" type="ORF">FLJC2902T_30330</name>
</gene>
<dbReference type="InterPro" id="IPR028098">
    <property type="entry name" value="Glyco_trans_4-like_N"/>
</dbReference>
<protein>
    <submittedName>
        <fullName evidence="3">Glycosyltransferase</fullName>
    </submittedName>
</protein>
<accession>V6SHB1</accession>
<dbReference type="Proteomes" id="UP000018004">
    <property type="component" value="Unassembled WGS sequence"/>
</dbReference>
<dbReference type="PATRIC" id="fig|1341181.4.peg.2982"/>
<dbReference type="AlphaFoldDB" id="V6SHB1"/>
<evidence type="ECO:0000313" key="4">
    <source>
        <dbReference type="Proteomes" id="UP000018004"/>
    </source>
</evidence>
<dbReference type="Pfam" id="PF00534">
    <property type="entry name" value="Glycos_transf_1"/>
    <property type="match status" value="1"/>
</dbReference>
<dbReference type="Pfam" id="PF13439">
    <property type="entry name" value="Glyco_transf_4"/>
    <property type="match status" value="1"/>
</dbReference>
<evidence type="ECO:0000259" key="1">
    <source>
        <dbReference type="Pfam" id="PF00534"/>
    </source>
</evidence>
<dbReference type="eggNOG" id="COG0438">
    <property type="taxonomic scope" value="Bacteria"/>
</dbReference>
<evidence type="ECO:0000259" key="2">
    <source>
        <dbReference type="Pfam" id="PF13439"/>
    </source>
</evidence>
<proteinExistence type="predicted"/>
<comment type="caution">
    <text evidence="3">The sequence shown here is derived from an EMBL/GenBank/DDBJ whole genome shotgun (WGS) entry which is preliminary data.</text>
</comment>
<name>V6SHB1_9FLAO</name>
<keyword evidence="3" id="KW-0808">Transferase</keyword>
<dbReference type="OrthoDB" id="798298at2"/>
<feature type="domain" description="Glycosyl transferase family 1" evidence="1">
    <location>
        <begin position="188"/>
        <end position="340"/>
    </location>
</feature>
<dbReference type="GO" id="GO:0016757">
    <property type="term" value="F:glycosyltransferase activity"/>
    <property type="evidence" value="ECO:0007669"/>
    <property type="project" value="InterPro"/>
</dbReference>
<dbReference type="CDD" id="cd03811">
    <property type="entry name" value="GT4_GT28_WabH-like"/>
    <property type="match status" value="1"/>
</dbReference>
<evidence type="ECO:0000313" key="3">
    <source>
        <dbReference type="EMBL" id="ESU25839.1"/>
    </source>
</evidence>
<sequence>MNIPKRNHKIALIGYTLNSGGLERVMSSLSVYFGNQGIEVHNIVLVDDVGYPYSGTLVNIGKMKEQHKGIFGKLQLLRFLKKYLQQGNFDFIIDFRYRIKPFQEVLMANWVYKTKTIYTVHSGNTATYIPESKFLANLIFKNKYAVVCVSDAIKVSVEKMYDFQNLHRIYNPINLSEIQQKSSETIPFEFQYVMGMGRFDYYNVKQFDRLIAAYLESDLPQKSIHLILIGEGERRAEVEKLVESHPKIHFTGFQQNPYPYLKNALFLVVCSKYEGFPMSVIEAMACGTPVVAFDGISGPNEVIVNEKNGLLAENQNFEDLKNKMNRFVSDADLYRNCKAQTLPSAAQFSTDKIGKQWLDLMKIEVLS</sequence>
<dbReference type="RefSeq" id="WP_023580569.1">
    <property type="nucleotide sequence ID" value="NZ_AVGG01000023.1"/>
</dbReference>
<feature type="domain" description="Glycosyltransferase subfamily 4-like N-terminal" evidence="2">
    <location>
        <begin position="20"/>
        <end position="176"/>
    </location>
</feature>